<feature type="domain" description="PH" evidence="2">
    <location>
        <begin position="1000"/>
        <end position="1114"/>
    </location>
</feature>
<dbReference type="InterPro" id="IPR012966">
    <property type="entry name" value="AHD"/>
</dbReference>
<dbReference type="SMART" id="SM00233">
    <property type="entry name" value="PH"/>
    <property type="match status" value="1"/>
</dbReference>
<dbReference type="CDD" id="cd01263">
    <property type="entry name" value="PH_anillin"/>
    <property type="match status" value="1"/>
</dbReference>
<dbReference type="PANTHER" id="PTHR21538:SF26">
    <property type="entry name" value="ANILLIN ISOFORM X1"/>
    <property type="match status" value="1"/>
</dbReference>
<evidence type="ECO:0000259" key="2">
    <source>
        <dbReference type="PROSITE" id="PS50003"/>
    </source>
</evidence>
<dbReference type="EMBL" id="JAGEUA010000008">
    <property type="protein sequence ID" value="KAL0968257.1"/>
    <property type="molecule type" value="Genomic_DNA"/>
</dbReference>
<feature type="region of interest" description="Disordered" evidence="1">
    <location>
        <begin position="572"/>
        <end position="607"/>
    </location>
</feature>
<feature type="region of interest" description="Disordered" evidence="1">
    <location>
        <begin position="261"/>
        <end position="280"/>
    </location>
</feature>
<dbReference type="PROSITE" id="PS50003">
    <property type="entry name" value="PH_DOMAIN"/>
    <property type="match status" value="1"/>
</dbReference>
<dbReference type="PANTHER" id="PTHR21538">
    <property type="entry name" value="ANILLIN/RHOTEKIN RTKN"/>
    <property type="match status" value="1"/>
</dbReference>
<protein>
    <recommendedName>
        <fullName evidence="2">PH domain-containing protein</fullName>
    </recommendedName>
</protein>
<dbReference type="Gene3D" id="2.30.29.30">
    <property type="entry name" value="Pleckstrin-homology domain (PH domain)/Phosphotyrosine-binding domain (PTB)"/>
    <property type="match status" value="1"/>
</dbReference>
<dbReference type="InterPro" id="IPR011993">
    <property type="entry name" value="PH-like_dom_sf"/>
</dbReference>
<feature type="compositionally biased region" description="Low complexity" evidence="1">
    <location>
        <begin position="524"/>
        <end position="534"/>
    </location>
</feature>
<name>A0ABD0WX45_UMBPY</name>
<gene>
    <name evidence="3" type="ORF">UPYG_G00264380</name>
</gene>
<evidence type="ECO:0000313" key="3">
    <source>
        <dbReference type="EMBL" id="KAL0968257.1"/>
    </source>
</evidence>
<dbReference type="InterPro" id="IPR001849">
    <property type="entry name" value="PH_domain"/>
</dbReference>
<reference evidence="3 4" key="1">
    <citation type="submission" date="2024-06" db="EMBL/GenBank/DDBJ databases">
        <authorList>
            <person name="Pan Q."/>
            <person name="Wen M."/>
            <person name="Jouanno E."/>
            <person name="Zahm M."/>
            <person name="Klopp C."/>
            <person name="Cabau C."/>
            <person name="Louis A."/>
            <person name="Berthelot C."/>
            <person name="Parey E."/>
            <person name="Roest Crollius H."/>
            <person name="Montfort J."/>
            <person name="Robinson-Rechavi M."/>
            <person name="Bouchez O."/>
            <person name="Lampietro C."/>
            <person name="Lopez Roques C."/>
            <person name="Donnadieu C."/>
            <person name="Postlethwait J."/>
            <person name="Bobe J."/>
            <person name="Verreycken H."/>
            <person name="Guiguen Y."/>
        </authorList>
    </citation>
    <scope>NUCLEOTIDE SEQUENCE [LARGE SCALE GENOMIC DNA]</scope>
    <source>
        <strain evidence="3">Up_M1</strain>
        <tissue evidence="3">Testis</tissue>
    </source>
</reference>
<feature type="compositionally biased region" description="Basic and acidic residues" evidence="1">
    <location>
        <begin position="593"/>
        <end position="607"/>
    </location>
</feature>
<evidence type="ECO:0000313" key="4">
    <source>
        <dbReference type="Proteomes" id="UP001557470"/>
    </source>
</evidence>
<dbReference type="InterPro" id="IPR051364">
    <property type="entry name" value="Cytokinesis/Rho-signaling"/>
</dbReference>
<dbReference type="SUPFAM" id="SSF50729">
    <property type="entry name" value="PH domain-like"/>
    <property type="match status" value="1"/>
</dbReference>
<keyword evidence="4" id="KW-1185">Reference proteome</keyword>
<dbReference type="Proteomes" id="UP001557470">
    <property type="component" value="Unassembled WGS sequence"/>
</dbReference>
<dbReference type="Pfam" id="PF00169">
    <property type="entry name" value="PH"/>
    <property type="match status" value="1"/>
</dbReference>
<accession>A0ABD0WX45</accession>
<feature type="region of interest" description="Disordered" evidence="1">
    <location>
        <begin position="451"/>
        <end position="556"/>
    </location>
</feature>
<proteinExistence type="predicted"/>
<dbReference type="Pfam" id="PF08174">
    <property type="entry name" value="Anillin"/>
    <property type="match status" value="1"/>
</dbReference>
<evidence type="ECO:0000256" key="1">
    <source>
        <dbReference type="SAM" id="MobiDB-lite"/>
    </source>
</evidence>
<comment type="caution">
    <text evidence="3">The sequence shown here is derived from an EMBL/GenBank/DDBJ whole genome shotgun (WGS) entry which is preliminary data.</text>
</comment>
<dbReference type="InterPro" id="IPR037840">
    <property type="entry name" value="PH_Anillin"/>
</dbReference>
<feature type="compositionally biased region" description="Basic and acidic residues" evidence="1">
    <location>
        <begin position="535"/>
        <end position="551"/>
    </location>
</feature>
<sequence>MVDVTTGCFFSGSIRTFFLRRMNGQDQSGLSTGLKRQREPLFDTEDNVSVTSAEVSDFQKRRRLEVLGEENFCPNKKSSSRNQLRSAEIEVKPDTPAIYSVRSRVQQLTQGREGGPLLAQRCFSDPGYGVGLRSVLIQDGFKERHLIGDAEFISRVERFTAPVTPQTSPLPTNRCPFTLSDTVTNLQMKLEAGDTPSSKQASRIRQEREEELRLLRRPITENAFLKRSFSDTSLTERSTSSVSSSFPRMLVRHSKRLQWPPFQSGNAEVDVTGDEPNEVEGSFSTVFASTEVQGEEHPIHNTGEESTVDMDVPLQEVEELEKVECTVALGEGKPLSENQEEEAGECGVEEEHGRAEYPARDMENHQGSVLKEDQREGVFYMGEQPECHSDYNKVAMDGEEEVGSMVEQEKREVGCAVVEGFSLGPEPLDPPNDEFGSPLYMEMGSLLGGKQKNMEVPKGQDQLDVGSQAGPEQGEPADPLAQSDRKQEDTELLSDEELTGKQQSEAKGQKKVTFILEPEMINDSAVSELDSSSSWRRESTSETELNSHDETNTAEMIDQMFSEVLDVAAQRGLEEPEEGATEDHNSGIATVTGREEKTATDIDTEKAEDVLKETHELEPSDDEDLLTFPPRCVLSPLSKSVEAVVTPMRLAVSQLTSPPLSPETSSPADSAPLYSIDAYRTLSQSTKPAFQNVTPAVQRKVAAKSLPRPAINTKERILVLNEEAAKLQAIISQTLHALSCCTDEEHGRGSLEEAEAEKLLLVSCEKREALLAEVSRLKELGSSVSGDGGDGEPDSSQSQLPCRGTISISNVQLPLKVEFVCSARTRTGRPTHYFFVLIRYGPCNIIATPLATAVDAQNGDTISFPTSICLQDIRSNFEIDVEVYSLSPTSGSTCNTDLRRSTKSKVTPRKLLGTMKRSNHSVTSSTMPALNTRRSSNFCLVGSHKITLASLGQSKFPLDKMKFEGKIRRLLGDEFQEKVPFLSPLEGNIYLQLDSESHSNVQNHGFLTMFEVVNGFGAWHRRFFVLEGNHLSYWNHPNDRESKAPEDSISLSTSSHSVKPVNRDSCARPFTFELVSSNQAAPQDQQSNQAKCWFSADTREDRADWMDKLNQVLLDLHTWSTRPPQASGNIRESTL</sequence>
<dbReference type="AlphaFoldDB" id="A0ABD0WX45"/>
<organism evidence="3 4">
    <name type="scientific">Umbra pygmaea</name>
    <name type="common">Eastern mudminnow</name>
    <dbReference type="NCBI Taxonomy" id="75934"/>
    <lineage>
        <taxon>Eukaryota</taxon>
        <taxon>Metazoa</taxon>
        <taxon>Chordata</taxon>
        <taxon>Craniata</taxon>
        <taxon>Vertebrata</taxon>
        <taxon>Euteleostomi</taxon>
        <taxon>Actinopterygii</taxon>
        <taxon>Neopterygii</taxon>
        <taxon>Teleostei</taxon>
        <taxon>Protacanthopterygii</taxon>
        <taxon>Esociformes</taxon>
        <taxon>Umbridae</taxon>
        <taxon>Umbra</taxon>
    </lineage>
</organism>